<dbReference type="AlphaFoldDB" id="A0AA39EZD6"/>
<reference evidence="1" key="1">
    <citation type="journal article" date="2023" name="bioRxiv">
        <title>Scaffold-level genome assemblies of two parasitoid biocontrol wasps reveal the parthenogenesis mechanism and an associated novel virus.</title>
        <authorList>
            <person name="Inwood S."/>
            <person name="Skelly J."/>
            <person name="Guhlin J."/>
            <person name="Harrop T."/>
            <person name="Goldson S."/>
            <person name="Dearden P."/>
        </authorList>
    </citation>
    <scope>NUCLEOTIDE SEQUENCE</scope>
    <source>
        <strain evidence="1">Irish</strain>
        <tissue evidence="1">Whole body</tissue>
    </source>
</reference>
<evidence type="ECO:0000313" key="2">
    <source>
        <dbReference type="Proteomes" id="UP001168990"/>
    </source>
</evidence>
<proteinExistence type="predicted"/>
<name>A0AA39EZD6_9HYME</name>
<dbReference type="EMBL" id="JAQQBS010002535">
    <property type="protein sequence ID" value="KAK0156733.1"/>
    <property type="molecule type" value="Genomic_DNA"/>
</dbReference>
<dbReference type="Proteomes" id="UP001168990">
    <property type="component" value="Unassembled WGS sequence"/>
</dbReference>
<evidence type="ECO:0000313" key="1">
    <source>
        <dbReference type="EMBL" id="KAK0156733.1"/>
    </source>
</evidence>
<feature type="non-terminal residue" evidence="1">
    <location>
        <position position="1"/>
    </location>
</feature>
<sequence length="358" mass="42234">KYKIFKIPEINKLTPIDMNHPLISMDSNIFSDPKNILIFFDASYIEKYSLGNIVRFKKDLIFKLLSSNESLVQECIANTLVILRKIVTTSVWNTDINGLHYINCIFDIQKILQTFCSFQSTMREIDEKNSNSIYNPYHVSLLSRRRKTILLNEDFYKLNLNNDKNLQINNVCCILTDTCGKYHVGGSGSCIWKIFREEGRQFVEKFQLNRKIDNRKQNDTIFNQNIIWGKLEYKKLHTLASIEVLENKKNNIFYMMCNAASTYWLYHIKFDDGCEALLGRGNINRQLEYKIDEENKMLAKENNIENVETNNIEDIDENNEMDIDDENIEEDDVYDEKYILEKYRCCNNGKNNTIFIRL</sequence>
<gene>
    <name evidence="1" type="ORF">PV328_012383</name>
</gene>
<reference evidence="1" key="2">
    <citation type="submission" date="2023-03" db="EMBL/GenBank/DDBJ databases">
        <authorList>
            <person name="Inwood S.N."/>
            <person name="Skelly J.G."/>
            <person name="Guhlin J."/>
            <person name="Harrop T.W.R."/>
            <person name="Goldson S.G."/>
            <person name="Dearden P.K."/>
        </authorList>
    </citation>
    <scope>NUCLEOTIDE SEQUENCE</scope>
    <source>
        <strain evidence="1">Irish</strain>
        <tissue evidence="1">Whole body</tissue>
    </source>
</reference>
<protein>
    <submittedName>
        <fullName evidence="1">Uncharacterized protein</fullName>
    </submittedName>
</protein>
<keyword evidence="2" id="KW-1185">Reference proteome</keyword>
<accession>A0AA39EZD6</accession>
<organism evidence="1 2">
    <name type="scientific">Microctonus aethiopoides</name>
    <dbReference type="NCBI Taxonomy" id="144406"/>
    <lineage>
        <taxon>Eukaryota</taxon>
        <taxon>Metazoa</taxon>
        <taxon>Ecdysozoa</taxon>
        <taxon>Arthropoda</taxon>
        <taxon>Hexapoda</taxon>
        <taxon>Insecta</taxon>
        <taxon>Pterygota</taxon>
        <taxon>Neoptera</taxon>
        <taxon>Endopterygota</taxon>
        <taxon>Hymenoptera</taxon>
        <taxon>Apocrita</taxon>
        <taxon>Ichneumonoidea</taxon>
        <taxon>Braconidae</taxon>
        <taxon>Euphorinae</taxon>
        <taxon>Microctonus</taxon>
    </lineage>
</organism>
<comment type="caution">
    <text evidence="1">The sequence shown here is derived from an EMBL/GenBank/DDBJ whole genome shotgun (WGS) entry which is preliminary data.</text>
</comment>